<dbReference type="PANTHER" id="PTHR35024:SF4">
    <property type="entry name" value="POLYMER-FORMING CYTOSKELETAL PROTEIN"/>
    <property type="match status" value="1"/>
</dbReference>
<gene>
    <name evidence="2" type="ORF">SE17_10485</name>
</gene>
<dbReference type="EMBL" id="LJCR01000292">
    <property type="protein sequence ID" value="KPV53295.1"/>
    <property type="molecule type" value="Genomic_DNA"/>
</dbReference>
<organism evidence="2 3">
    <name type="scientific">Kouleothrix aurantiaca</name>
    <dbReference type="NCBI Taxonomy" id="186479"/>
    <lineage>
        <taxon>Bacteria</taxon>
        <taxon>Bacillati</taxon>
        <taxon>Chloroflexota</taxon>
        <taxon>Chloroflexia</taxon>
        <taxon>Chloroflexales</taxon>
        <taxon>Roseiflexineae</taxon>
        <taxon>Roseiflexaceae</taxon>
        <taxon>Kouleothrix</taxon>
    </lineage>
</organism>
<name>A0A0P9D2Q3_9CHLR</name>
<keyword evidence="3" id="KW-1185">Reference proteome</keyword>
<evidence type="ECO:0000313" key="2">
    <source>
        <dbReference type="EMBL" id="KPV53295.1"/>
    </source>
</evidence>
<comment type="similarity">
    <text evidence="1">Belongs to the bactofilin family.</text>
</comment>
<evidence type="ECO:0008006" key="4">
    <source>
        <dbReference type="Google" id="ProtNLM"/>
    </source>
</evidence>
<dbReference type="Pfam" id="PF04519">
    <property type="entry name" value="Bactofilin"/>
    <property type="match status" value="1"/>
</dbReference>
<dbReference type="InterPro" id="IPR007607">
    <property type="entry name" value="BacA/B"/>
</dbReference>
<reference evidence="2 3" key="1">
    <citation type="submission" date="2015-09" db="EMBL/GenBank/DDBJ databases">
        <title>Draft genome sequence of Kouleothrix aurantiaca JCM 19913.</title>
        <authorList>
            <person name="Hemp J."/>
        </authorList>
    </citation>
    <scope>NUCLEOTIDE SEQUENCE [LARGE SCALE GENOMIC DNA]</scope>
    <source>
        <strain evidence="2 3">COM-B</strain>
    </source>
</reference>
<proteinExistence type="inferred from homology"/>
<dbReference type="AlphaFoldDB" id="A0A0P9D2Q3"/>
<evidence type="ECO:0000313" key="3">
    <source>
        <dbReference type="Proteomes" id="UP000050509"/>
    </source>
</evidence>
<accession>A0A0P9D2Q3</accession>
<evidence type="ECO:0000256" key="1">
    <source>
        <dbReference type="ARBA" id="ARBA00044755"/>
    </source>
</evidence>
<sequence>MFGNKKPQAAAPAAMNGRPETVIGANTNIVGTLKSDGNIRIDGTVEGDIEILGNLIIGETGRVIATIKAQNVHVSGAVKGEITAVEQLEISPTGKIWGDITTAALHIEPGGLFRGQSAMSTNIDEPLLLEAPRTSRYDSSIID</sequence>
<dbReference type="PANTHER" id="PTHR35024">
    <property type="entry name" value="HYPOTHETICAL CYTOSOLIC PROTEIN"/>
    <property type="match status" value="1"/>
</dbReference>
<comment type="caution">
    <text evidence="2">The sequence shown here is derived from an EMBL/GenBank/DDBJ whole genome shotgun (WGS) entry which is preliminary data.</text>
</comment>
<dbReference type="PATRIC" id="fig|186479.3.peg.6049"/>
<protein>
    <recommendedName>
        <fullName evidence="4">Cell shape determination protein CcmA</fullName>
    </recommendedName>
</protein>
<dbReference type="Proteomes" id="UP000050509">
    <property type="component" value="Unassembled WGS sequence"/>
</dbReference>